<dbReference type="CDD" id="cd06170">
    <property type="entry name" value="LuxR_C_like"/>
    <property type="match status" value="1"/>
</dbReference>
<dbReference type="GO" id="GO:0000160">
    <property type="term" value="P:phosphorelay signal transduction system"/>
    <property type="evidence" value="ECO:0007669"/>
    <property type="project" value="InterPro"/>
</dbReference>
<keyword evidence="3" id="KW-0238">DNA-binding</keyword>
<dbReference type="InterPro" id="IPR000792">
    <property type="entry name" value="Tscrpt_reg_LuxR_C"/>
</dbReference>
<dbReference type="AlphaFoldDB" id="A0A6B8VIJ9"/>
<dbReference type="InterPro" id="IPR016032">
    <property type="entry name" value="Sig_transdc_resp-reg_C-effctor"/>
</dbReference>
<dbReference type="RefSeq" id="WP_231587441.1">
    <property type="nucleotide sequence ID" value="NZ_CP046453.1"/>
</dbReference>
<dbReference type="GO" id="GO:0006355">
    <property type="term" value="P:regulation of DNA-templated transcription"/>
    <property type="evidence" value="ECO:0007669"/>
    <property type="project" value="InterPro"/>
</dbReference>
<evidence type="ECO:0000256" key="1">
    <source>
        <dbReference type="ARBA" id="ARBA00022553"/>
    </source>
</evidence>
<gene>
    <name evidence="8" type="primary">tdiR</name>
    <name evidence="8" type="ORF">CETAM_09615</name>
</gene>
<evidence type="ECO:0000313" key="9">
    <source>
        <dbReference type="Proteomes" id="UP000425178"/>
    </source>
</evidence>
<dbReference type="KEGG" id="ccoe:CETAM_09615"/>
<dbReference type="SUPFAM" id="SSF52172">
    <property type="entry name" value="CheY-like"/>
    <property type="match status" value="1"/>
</dbReference>
<dbReference type="Gene3D" id="1.10.10.10">
    <property type="entry name" value="Winged helix-like DNA-binding domain superfamily/Winged helix DNA-binding domain"/>
    <property type="match status" value="1"/>
</dbReference>
<dbReference type="Gene3D" id="3.40.50.2300">
    <property type="match status" value="1"/>
</dbReference>
<dbReference type="FunFam" id="3.40.50.2300:FF:000018">
    <property type="entry name" value="DNA-binding transcriptional regulator NtrC"/>
    <property type="match status" value="1"/>
</dbReference>
<organism evidence="8 9">
    <name type="scientific">Corynebacterium comes</name>
    <dbReference type="NCBI Taxonomy" id="2675218"/>
    <lineage>
        <taxon>Bacteria</taxon>
        <taxon>Bacillati</taxon>
        <taxon>Actinomycetota</taxon>
        <taxon>Actinomycetes</taxon>
        <taxon>Mycobacteriales</taxon>
        <taxon>Corynebacteriaceae</taxon>
        <taxon>Corynebacterium</taxon>
    </lineage>
</organism>
<keyword evidence="2" id="KW-0805">Transcription regulation</keyword>
<dbReference type="PANTHER" id="PTHR44688:SF16">
    <property type="entry name" value="DNA-BINDING TRANSCRIPTIONAL ACTIVATOR DEVR_DOSR"/>
    <property type="match status" value="1"/>
</dbReference>
<dbReference type="PANTHER" id="PTHR44688">
    <property type="entry name" value="DNA-BINDING TRANSCRIPTIONAL ACTIVATOR DEVR_DOSR"/>
    <property type="match status" value="1"/>
</dbReference>
<dbReference type="GO" id="GO:0003677">
    <property type="term" value="F:DNA binding"/>
    <property type="evidence" value="ECO:0007669"/>
    <property type="project" value="UniProtKB-KW"/>
</dbReference>
<name>A0A6B8VIJ9_9CORY</name>
<keyword evidence="4" id="KW-0804">Transcription</keyword>
<dbReference type="PROSITE" id="PS00622">
    <property type="entry name" value="HTH_LUXR_1"/>
    <property type="match status" value="1"/>
</dbReference>
<feature type="domain" description="HTH luxR-type" evidence="6">
    <location>
        <begin position="142"/>
        <end position="207"/>
    </location>
</feature>
<dbReference type="InterPro" id="IPR001789">
    <property type="entry name" value="Sig_transdc_resp-reg_receiver"/>
</dbReference>
<evidence type="ECO:0000256" key="2">
    <source>
        <dbReference type="ARBA" id="ARBA00023015"/>
    </source>
</evidence>
<proteinExistence type="predicted"/>
<dbReference type="SUPFAM" id="SSF46894">
    <property type="entry name" value="C-terminal effector domain of the bipartite response regulators"/>
    <property type="match status" value="1"/>
</dbReference>
<dbReference type="InterPro" id="IPR011006">
    <property type="entry name" value="CheY-like_superfamily"/>
</dbReference>
<accession>A0A6B8VIJ9</accession>
<evidence type="ECO:0000259" key="6">
    <source>
        <dbReference type="PROSITE" id="PS50043"/>
    </source>
</evidence>
<dbReference type="SMART" id="SM00448">
    <property type="entry name" value="REC"/>
    <property type="match status" value="1"/>
</dbReference>
<dbReference type="PRINTS" id="PR00038">
    <property type="entry name" value="HTHLUXR"/>
</dbReference>
<sequence>MPQNIDSVPATRVYVVDDDSELCESVEWLLDSAAIACTICNSADEFLEKFDPDSPACLVLDVRMPRMSGTRLQERLNEIAPHVAIIFVSAHGDINMSVSTMKAGAQDFLEKPYDPQQLIDAVQLGVDNAAQRYLLHSQERRLSEKINLLTSREREVLVLVIEGLPSQTIARRLGMSVKTVDVHRTRIKAKTDADSIGTLVRDILRYQVEVA</sequence>
<dbReference type="SMART" id="SM00421">
    <property type="entry name" value="HTH_LUXR"/>
    <property type="match status" value="1"/>
</dbReference>
<feature type="modified residue" description="4-aspartylphosphate" evidence="5">
    <location>
        <position position="61"/>
    </location>
</feature>
<evidence type="ECO:0000256" key="3">
    <source>
        <dbReference type="ARBA" id="ARBA00023125"/>
    </source>
</evidence>
<dbReference type="Pfam" id="PF00196">
    <property type="entry name" value="GerE"/>
    <property type="match status" value="1"/>
</dbReference>
<dbReference type="Proteomes" id="UP000425178">
    <property type="component" value="Chromosome"/>
</dbReference>
<dbReference type="InterPro" id="IPR036388">
    <property type="entry name" value="WH-like_DNA-bd_sf"/>
</dbReference>
<dbReference type="Pfam" id="PF00072">
    <property type="entry name" value="Response_reg"/>
    <property type="match status" value="1"/>
</dbReference>
<dbReference type="PROSITE" id="PS50110">
    <property type="entry name" value="RESPONSE_REGULATORY"/>
    <property type="match status" value="1"/>
</dbReference>
<evidence type="ECO:0000259" key="7">
    <source>
        <dbReference type="PROSITE" id="PS50110"/>
    </source>
</evidence>
<dbReference type="PROSITE" id="PS50043">
    <property type="entry name" value="HTH_LUXR_2"/>
    <property type="match status" value="1"/>
</dbReference>
<feature type="domain" description="Response regulatory" evidence="7">
    <location>
        <begin position="12"/>
        <end position="126"/>
    </location>
</feature>
<dbReference type="EMBL" id="CP046453">
    <property type="protein sequence ID" value="QGU05172.1"/>
    <property type="molecule type" value="Genomic_DNA"/>
</dbReference>
<keyword evidence="1 5" id="KW-0597">Phosphoprotein</keyword>
<evidence type="ECO:0000256" key="5">
    <source>
        <dbReference type="PROSITE-ProRule" id="PRU00169"/>
    </source>
</evidence>
<keyword evidence="9" id="KW-1185">Reference proteome</keyword>
<protein>
    <submittedName>
        <fullName evidence="8">Transcriptional regulatory protein TdiR</fullName>
    </submittedName>
</protein>
<evidence type="ECO:0000256" key="4">
    <source>
        <dbReference type="ARBA" id="ARBA00023163"/>
    </source>
</evidence>
<evidence type="ECO:0000313" key="8">
    <source>
        <dbReference type="EMBL" id="QGU05172.1"/>
    </source>
</evidence>
<reference evidence="8 9" key="1">
    <citation type="journal article" date="2021" name="Int. J. Syst. Evol. Microbiol.">
        <title>Classification of three corynebacterial strains isolated from a small paddock in North Rhine-Westphalia: proposal of &lt;i&gt;Corynebacterium kalinowskii&lt;/i&gt; sp. nov., &lt;i&gt;Corynebacterium comes&lt;/i&gt; sp. nov. and &lt;i&gt;Corynebacterium occultum&lt;/i&gt; sp. nov.</title>
        <authorList>
            <person name="Schaffert L."/>
            <person name="Ruwe M."/>
            <person name="Milse J."/>
            <person name="Hanuschka K."/>
            <person name="Ortseifen V."/>
            <person name="Droste J."/>
            <person name="Brandt D."/>
            <person name="Schl L."/>
            <person name="Kutter Y."/>
            <person name="Vinke S."/>
            <person name="Vieh P."/>
            <person name="Jacob L."/>
            <person name="L N.C."/>
            <person name="Schulte-Berndt E."/>
            <person name="Hain C."/>
            <person name="Linder M."/>
            <person name="Schmidt P."/>
            <person name="Wollenschl L."/>
            <person name="Luttermann T."/>
            <person name="Thieme E."/>
            <person name="Hassa J."/>
            <person name="Haak M."/>
            <person name="Wittchen M."/>
            <person name="Mentz A."/>
            <person name="Persicke M."/>
            <person name="Busche T."/>
            <person name="R C."/>
        </authorList>
    </citation>
    <scope>NUCLEOTIDE SEQUENCE [LARGE SCALE GENOMIC DNA]</scope>
    <source>
        <strain evidence="8 9">2019</strain>
    </source>
</reference>